<feature type="domain" description="Lipoyl-binding" evidence="8">
    <location>
        <begin position="2"/>
        <end position="77"/>
    </location>
</feature>
<reference evidence="10 11" key="1">
    <citation type="submission" date="2019-07" db="EMBL/GenBank/DDBJ databases">
        <title>Whole genome shotgun sequence of Aneurinibacillus danicus NBRC 102444.</title>
        <authorList>
            <person name="Hosoyama A."/>
            <person name="Uohara A."/>
            <person name="Ohji S."/>
            <person name="Ichikawa N."/>
        </authorList>
    </citation>
    <scope>NUCLEOTIDE SEQUENCE [LARGE SCALE GENOMIC DNA]</scope>
    <source>
        <strain evidence="10 11">NBRC 102444</strain>
    </source>
</reference>
<dbReference type="EMBL" id="BJXX01000045">
    <property type="protein sequence ID" value="GEN33448.1"/>
    <property type="molecule type" value="Genomic_DNA"/>
</dbReference>
<dbReference type="InterPro" id="IPR023213">
    <property type="entry name" value="CAT-like_dom_sf"/>
</dbReference>
<feature type="compositionally biased region" description="Low complexity" evidence="7">
    <location>
        <begin position="86"/>
        <end position="98"/>
    </location>
</feature>
<accession>A0A511V6A6</accession>
<feature type="region of interest" description="Disordered" evidence="7">
    <location>
        <begin position="171"/>
        <end position="207"/>
    </location>
</feature>
<keyword evidence="3 6" id="KW-0808">Transferase</keyword>
<feature type="domain" description="Peripheral subunit-binding (PSBD)" evidence="9">
    <location>
        <begin position="130"/>
        <end position="167"/>
    </location>
</feature>
<dbReference type="InterPro" id="IPR000089">
    <property type="entry name" value="Biotin_lipoyl"/>
</dbReference>
<evidence type="ECO:0000256" key="2">
    <source>
        <dbReference type="ARBA" id="ARBA00007317"/>
    </source>
</evidence>
<evidence type="ECO:0000256" key="1">
    <source>
        <dbReference type="ARBA" id="ARBA00001938"/>
    </source>
</evidence>
<dbReference type="InterPro" id="IPR011053">
    <property type="entry name" value="Single_hybrid_motif"/>
</dbReference>
<dbReference type="GO" id="GO:0005737">
    <property type="term" value="C:cytoplasm"/>
    <property type="evidence" value="ECO:0007669"/>
    <property type="project" value="TreeGrafter"/>
</dbReference>
<dbReference type="CDD" id="cd06849">
    <property type="entry name" value="lipoyl_domain"/>
    <property type="match status" value="1"/>
</dbReference>
<dbReference type="Pfam" id="PF00364">
    <property type="entry name" value="Biotin_lipoyl"/>
    <property type="match status" value="1"/>
</dbReference>
<feature type="compositionally biased region" description="Low complexity" evidence="7">
    <location>
        <begin position="112"/>
        <end position="126"/>
    </location>
</feature>
<evidence type="ECO:0000256" key="3">
    <source>
        <dbReference type="ARBA" id="ARBA00022679"/>
    </source>
</evidence>
<dbReference type="InterPro" id="IPR050743">
    <property type="entry name" value="2-oxoacid_DH_E2_comp"/>
</dbReference>
<dbReference type="PROSITE" id="PS50968">
    <property type="entry name" value="BIOTINYL_LIPOYL"/>
    <property type="match status" value="1"/>
</dbReference>
<dbReference type="PROSITE" id="PS51826">
    <property type="entry name" value="PSBD"/>
    <property type="match status" value="1"/>
</dbReference>
<dbReference type="SUPFAM" id="SSF47005">
    <property type="entry name" value="Peripheral subunit-binding domain of 2-oxo acid dehydrogenase complex"/>
    <property type="match status" value="1"/>
</dbReference>
<dbReference type="InterPro" id="IPR004167">
    <property type="entry name" value="PSBD"/>
</dbReference>
<dbReference type="SUPFAM" id="SSF52777">
    <property type="entry name" value="CoA-dependent acyltransferases"/>
    <property type="match status" value="1"/>
</dbReference>
<evidence type="ECO:0000259" key="9">
    <source>
        <dbReference type="PROSITE" id="PS51826"/>
    </source>
</evidence>
<evidence type="ECO:0000256" key="4">
    <source>
        <dbReference type="ARBA" id="ARBA00022823"/>
    </source>
</evidence>
<dbReference type="PANTHER" id="PTHR43178:SF5">
    <property type="entry name" value="LIPOAMIDE ACYLTRANSFERASE COMPONENT OF BRANCHED-CHAIN ALPHA-KETO ACID DEHYDROGENASE COMPLEX, MITOCHONDRIAL"/>
    <property type="match status" value="1"/>
</dbReference>
<organism evidence="10 11">
    <name type="scientific">Aneurinibacillus danicus</name>
    <dbReference type="NCBI Taxonomy" id="267746"/>
    <lineage>
        <taxon>Bacteria</taxon>
        <taxon>Bacillati</taxon>
        <taxon>Bacillota</taxon>
        <taxon>Bacilli</taxon>
        <taxon>Bacillales</taxon>
        <taxon>Paenibacillaceae</taxon>
        <taxon>Aneurinibacillus group</taxon>
        <taxon>Aneurinibacillus</taxon>
    </lineage>
</organism>
<protein>
    <recommendedName>
        <fullName evidence="6">Dihydrolipoamide acetyltransferase component of pyruvate dehydrogenase complex</fullName>
        <ecNumber evidence="6">2.3.1.-</ecNumber>
    </recommendedName>
</protein>
<evidence type="ECO:0000313" key="11">
    <source>
        <dbReference type="Proteomes" id="UP000321157"/>
    </source>
</evidence>
<comment type="caution">
    <text evidence="10">The sequence shown here is derived from an EMBL/GenBank/DDBJ whole genome shotgun (WGS) entry which is preliminary data.</text>
</comment>
<evidence type="ECO:0000313" key="10">
    <source>
        <dbReference type="EMBL" id="GEN33448.1"/>
    </source>
</evidence>
<evidence type="ECO:0000256" key="6">
    <source>
        <dbReference type="RuleBase" id="RU003423"/>
    </source>
</evidence>
<dbReference type="Gene3D" id="3.30.559.10">
    <property type="entry name" value="Chloramphenicol acetyltransferase-like domain"/>
    <property type="match status" value="1"/>
</dbReference>
<sequence length="452" mass="48444">MATEVFMPQLGESVTEGTIAKWLVKPGDKVKKYEPLCEVTTDKVNAEVPSTLEGTVAELVAGEGDTLAVGELICYIETEGGAAAAQAAAQPANTQETASEMPAAESPKTPVASARPSDAGGAAAKAAGKRYSPAVMRLAQENNIDLNQLEGTGKEGRITRKDVMSFIERSRTAAQPVPQAEPAIQAVSAQQRTATRQPTAAAEPEPSVRPAVGTLEVSVYPGDTEIPVTSVRKTIANRMVQSKHDAPHAWTMVEVDMTNLVKLRNSLKDEFKAKEGFNLTFLPFFIKAVVESIKQFPIMNSVWAGDKIIMRKNINISIAVATDDALFVPVIKDADQKSIYGLARAVDELAAKTRQGKLSMDDMSGGTFTVNNTGSFGSVLSAPIINQPQAAIVSMESIVKRPVVIDDMIAIRDMANLCLSLDHRVLDGLVCGRFLQSVKQKLEAYGSHTSIY</sequence>
<dbReference type="InterPro" id="IPR036625">
    <property type="entry name" value="E3-bd_dom_sf"/>
</dbReference>
<dbReference type="Proteomes" id="UP000321157">
    <property type="component" value="Unassembled WGS sequence"/>
</dbReference>
<dbReference type="PANTHER" id="PTHR43178">
    <property type="entry name" value="DIHYDROLIPOAMIDE ACETYLTRANSFERASE COMPONENT OF PYRUVATE DEHYDROGENASE COMPLEX"/>
    <property type="match status" value="1"/>
</dbReference>
<evidence type="ECO:0000259" key="8">
    <source>
        <dbReference type="PROSITE" id="PS50968"/>
    </source>
</evidence>
<feature type="compositionally biased region" description="Low complexity" evidence="7">
    <location>
        <begin position="189"/>
        <end position="205"/>
    </location>
</feature>
<dbReference type="OrthoDB" id="9805770at2"/>
<keyword evidence="4 6" id="KW-0450">Lipoyl</keyword>
<keyword evidence="5 6" id="KW-0012">Acyltransferase</keyword>
<dbReference type="Pfam" id="PF00198">
    <property type="entry name" value="2-oxoacid_dh"/>
    <property type="match status" value="1"/>
</dbReference>
<dbReference type="SUPFAM" id="SSF51230">
    <property type="entry name" value="Single hybrid motif"/>
    <property type="match status" value="1"/>
</dbReference>
<dbReference type="InterPro" id="IPR003016">
    <property type="entry name" value="2-oxoA_DH_lipoyl-BS"/>
</dbReference>
<dbReference type="FunFam" id="3.30.559.10:FF:000007">
    <property type="entry name" value="Dihydrolipoamide acetyltransferase component of pyruvate dehydrogenase complex"/>
    <property type="match status" value="1"/>
</dbReference>
<comment type="cofactor">
    <cofactor evidence="1 6">
        <name>(R)-lipoate</name>
        <dbReference type="ChEBI" id="CHEBI:83088"/>
    </cofactor>
</comment>
<dbReference type="Gene3D" id="2.40.50.100">
    <property type="match status" value="1"/>
</dbReference>
<dbReference type="Gene3D" id="4.10.320.10">
    <property type="entry name" value="E3-binding domain"/>
    <property type="match status" value="1"/>
</dbReference>
<dbReference type="InterPro" id="IPR001078">
    <property type="entry name" value="2-oxoacid_DH_actylTfrase"/>
</dbReference>
<dbReference type="AlphaFoldDB" id="A0A511V6A6"/>
<comment type="similarity">
    <text evidence="2 6">Belongs to the 2-oxoacid dehydrogenase family.</text>
</comment>
<dbReference type="EC" id="2.3.1.-" evidence="6"/>
<evidence type="ECO:0000256" key="5">
    <source>
        <dbReference type="ARBA" id="ARBA00023315"/>
    </source>
</evidence>
<dbReference type="RefSeq" id="WP_146808737.1">
    <property type="nucleotide sequence ID" value="NZ_BJXX01000045.1"/>
</dbReference>
<name>A0A511V6A6_9BACL</name>
<dbReference type="GO" id="GO:0016407">
    <property type="term" value="F:acetyltransferase activity"/>
    <property type="evidence" value="ECO:0007669"/>
    <property type="project" value="TreeGrafter"/>
</dbReference>
<dbReference type="PROSITE" id="PS00189">
    <property type="entry name" value="LIPOYL"/>
    <property type="match status" value="1"/>
</dbReference>
<dbReference type="GO" id="GO:0031405">
    <property type="term" value="F:lipoic acid binding"/>
    <property type="evidence" value="ECO:0007669"/>
    <property type="project" value="TreeGrafter"/>
</dbReference>
<proteinExistence type="inferred from homology"/>
<evidence type="ECO:0000256" key="7">
    <source>
        <dbReference type="SAM" id="MobiDB-lite"/>
    </source>
</evidence>
<keyword evidence="11" id="KW-1185">Reference proteome</keyword>
<feature type="region of interest" description="Disordered" evidence="7">
    <location>
        <begin position="86"/>
        <end position="126"/>
    </location>
</feature>
<gene>
    <name evidence="10" type="primary">bfmBB</name>
    <name evidence="10" type="ORF">ADA01nite_09080</name>
</gene>
<dbReference type="Pfam" id="PF02817">
    <property type="entry name" value="E3_binding"/>
    <property type="match status" value="1"/>
</dbReference>